<accession>A0ABX2B3E8</accession>
<evidence type="ECO:0000313" key="2">
    <source>
        <dbReference type="EMBL" id="NPE25776.1"/>
    </source>
</evidence>
<keyword evidence="3" id="KW-1185">Reference proteome</keyword>
<dbReference type="Pfam" id="PF13588">
    <property type="entry name" value="HSDR_N_2"/>
    <property type="match status" value="1"/>
</dbReference>
<gene>
    <name evidence="2" type="ORF">HPS54_09660</name>
</gene>
<evidence type="ECO:0000259" key="1">
    <source>
        <dbReference type="Pfam" id="PF13588"/>
    </source>
</evidence>
<name>A0ABX2B3E8_9BACT</name>
<dbReference type="InterPro" id="IPR029464">
    <property type="entry name" value="HSDR_N"/>
</dbReference>
<dbReference type="RefSeq" id="WP_172345241.1">
    <property type="nucleotide sequence ID" value="NZ_CASYYZ010000047.1"/>
</dbReference>
<dbReference type="EMBL" id="JABKKJ010000017">
    <property type="protein sequence ID" value="NPE25776.1"/>
    <property type="molecule type" value="Genomic_DNA"/>
</dbReference>
<evidence type="ECO:0000313" key="3">
    <source>
        <dbReference type="Proteomes" id="UP000820977"/>
    </source>
</evidence>
<feature type="domain" description="Type I restriction enzyme R protein N-terminal" evidence="1">
    <location>
        <begin position="35"/>
        <end position="144"/>
    </location>
</feature>
<reference evidence="2 3" key="1">
    <citation type="submission" date="2020-05" db="EMBL/GenBank/DDBJ databases">
        <title>Distinct polysaccharide utilization as determinants for interspecies competition between intestinal Prevotella spp.</title>
        <authorList>
            <person name="Galvez E.J.C."/>
            <person name="Iljazovic A."/>
            <person name="Strowig T."/>
        </authorList>
    </citation>
    <scope>NUCLEOTIDE SEQUENCE [LARGE SCALE GENOMIC DNA]</scope>
    <source>
        <strain evidence="2 3">PCHR</strain>
    </source>
</reference>
<sequence length="149" mass="17786">MYRLNLPPYEIKIKEKGGRHAVFDVLRRKYVNLTPEEWVRQHFIHYLTEHKGYPTSLLANEVKLRLGQKSLRCDSVLYDNMLQPRMIIEYKAPTIQITQKTFNQIFAYNILMHVDYLVVSNGMSHYCCRMDYEGGKYTFLNDIPDYKQL</sequence>
<protein>
    <submittedName>
        <fullName evidence="2">Type I restriction enzyme HsdR N-terminal domain-containing protein</fullName>
    </submittedName>
</protein>
<dbReference type="Proteomes" id="UP000820977">
    <property type="component" value="Unassembled WGS sequence"/>
</dbReference>
<organism evidence="2 3">
    <name type="scientific">Xylanibacter caecicola</name>
    <dbReference type="NCBI Taxonomy" id="2736294"/>
    <lineage>
        <taxon>Bacteria</taxon>
        <taxon>Pseudomonadati</taxon>
        <taxon>Bacteroidota</taxon>
        <taxon>Bacteroidia</taxon>
        <taxon>Bacteroidales</taxon>
        <taxon>Prevotellaceae</taxon>
        <taxon>Xylanibacter</taxon>
    </lineage>
</organism>
<comment type="caution">
    <text evidence="2">The sequence shown here is derived from an EMBL/GenBank/DDBJ whole genome shotgun (WGS) entry which is preliminary data.</text>
</comment>
<proteinExistence type="predicted"/>